<organism evidence="1 2">
    <name type="scientific">Linnemannia gamsii</name>
    <dbReference type="NCBI Taxonomy" id="64522"/>
    <lineage>
        <taxon>Eukaryota</taxon>
        <taxon>Fungi</taxon>
        <taxon>Fungi incertae sedis</taxon>
        <taxon>Mucoromycota</taxon>
        <taxon>Mortierellomycotina</taxon>
        <taxon>Mortierellomycetes</taxon>
        <taxon>Mortierellales</taxon>
        <taxon>Mortierellaceae</taxon>
        <taxon>Linnemannia</taxon>
    </lineage>
</organism>
<sequence length="658" mass="74989">MQDAQAAHDQQVVFNILELIQRIGNYLNPSDLFACVQVSHYWCNSLISLLWETIDDSELSWPRIVRQLEEDAQEDNNSYIRLAFVKFGSHIRHLRLHSRTTLDAVCIGNHCCNLRSLHIGHIRHSHIQQPEHYWMTDLDSEEQDDMITLRWDLAMEGLTPSLFPTRKEPMGRTLAQQEQDWSTSKHFWTFLRNNDQLQSLCLHTSLNEFMEDVSMPYLVDTLSSLKDLAVLESNYVAIGLEHVFSRFLALVKYSTSFSPSGSGRTLIQPSQQLREARFLGVCTCREVLRILSHAPNLESLSVGGVSDLGLVTPTEAGMIMDNTPSRVTSLKLGMRGHALDIALDQVFAWMPHLTTFTTIHLLPSIAETLSSFCTNLETVHAPYNRSIYAELSHPVQLGTLAIGLLLKNCPTLKKFDGIRHVLSGEIWEEPWVCQGLEFLRCQVKGVQRLSYQDQERYDVIAARTGDVILSEEESRLVLLHTISLEQQRKIYKKLATQTKLRVLDLGGEYRRLHRRLQMSDEEYLGVNGPFSGTLELTLEAGLGQLRTLRDLQVFGFEGVDHRIGQAELEWMAREWTRLEEMRGLHDNFPARIGYEHRKTGLKKRFEVLRPDVKHQGPRGARTEDQQLQIEGLISAVLALGPSASPSPSDLQDRFHLGV</sequence>
<name>A0ABQ7JV66_9FUNG</name>
<keyword evidence="2" id="KW-1185">Reference proteome</keyword>
<accession>A0ABQ7JV66</accession>
<dbReference type="InterPro" id="IPR032675">
    <property type="entry name" value="LRR_dom_sf"/>
</dbReference>
<dbReference type="Proteomes" id="UP001194696">
    <property type="component" value="Unassembled WGS sequence"/>
</dbReference>
<dbReference type="SUPFAM" id="SSF52047">
    <property type="entry name" value="RNI-like"/>
    <property type="match status" value="1"/>
</dbReference>
<comment type="caution">
    <text evidence="1">The sequence shown here is derived from an EMBL/GenBank/DDBJ whole genome shotgun (WGS) entry which is preliminary data.</text>
</comment>
<proteinExistence type="predicted"/>
<dbReference type="Gene3D" id="3.80.10.10">
    <property type="entry name" value="Ribonuclease Inhibitor"/>
    <property type="match status" value="1"/>
</dbReference>
<protein>
    <recommendedName>
        <fullName evidence="3">F-box domain-containing protein</fullName>
    </recommendedName>
</protein>
<evidence type="ECO:0000313" key="1">
    <source>
        <dbReference type="EMBL" id="KAG0284786.1"/>
    </source>
</evidence>
<dbReference type="EMBL" id="JAAAIM010000732">
    <property type="protein sequence ID" value="KAG0284786.1"/>
    <property type="molecule type" value="Genomic_DNA"/>
</dbReference>
<gene>
    <name evidence="1" type="ORF">BGZ96_010876</name>
</gene>
<evidence type="ECO:0008006" key="3">
    <source>
        <dbReference type="Google" id="ProtNLM"/>
    </source>
</evidence>
<reference evidence="1 2" key="1">
    <citation type="journal article" date="2020" name="Fungal Divers.">
        <title>Resolving the Mortierellaceae phylogeny through synthesis of multi-gene phylogenetics and phylogenomics.</title>
        <authorList>
            <person name="Vandepol N."/>
            <person name="Liber J."/>
            <person name="Desiro A."/>
            <person name="Na H."/>
            <person name="Kennedy M."/>
            <person name="Barry K."/>
            <person name="Grigoriev I.V."/>
            <person name="Miller A.N."/>
            <person name="O'Donnell K."/>
            <person name="Stajich J.E."/>
            <person name="Bonito G."/>
        </authorList>
    </citation>
    <scope>NUCLEOTIDE SEQUENCE [LARGE SCALE GENOMIC DNA]</scope>
    <source>
        <strain evidence="1 2">AD045</strain>
    </source>
</reference>
<evidence type="ECO:0000313" key="2">
    <source>
        <dbReference type="Proteomes" id="UP001194696"/>
    </source>
</evidence>